<reference evidence="1" key="1">
    <citation type="submission" date="2020-05" db="EMBL/GenBank/DDBJ databases">
        <title>Complete genome sequence of Bradyrhizobium diazoefficiens XF2 isolated from soybean nodule.</title>
        <authorList>
            <person name="Noda R."/>
            <person name="Kakizaki K."/>
            <person name="Minamisawa K."/>
        </authorList>
    </citation>
    <scope>NUCLEOTIDE SEQUENCE</scope>
    <source>
        <strain evidence="1">XF2</strain>
    </source>
</reference>
<protein>
    <submittedName>
        <fullName evidence="1">Uncharacterized protein</fullName>
    </submittedName>
</protein>
<organism evidence="1">
    <name type="scientific">Bradyrhizobium diazoefficiens</name>
    <dbReference type="NCBI Taxonomy" id="1355477"/>
    <lineage>
        <taxon>Bacteria</taxon>
        <taxon>Pseudomonadati</taxon>
        <taxon>Pseudomonadota</taxon>
        <taxon>Alphaproteobacteria</taxon>
        <taxon>Hyphomicrobiales</taxon>
        <taxon>Nitrobacteraceae</taxon>
        <taxon>Bradyrhizobium</taxon>
    </lineage>
</organism>
<evidence type="ECO:0000313" key="1">
    <source>
        <dbReference type="EMBL" id="BCE34082.1"/>
    </source>
</evidence>
<gene>
    <name evidence="1" type="ORF">XF2B_78510</name>
</gene>
<dbReference type="AlphaFoldDB" id="A0A809Y1C4"/>
<dbReference type="EMBL" id="AP023092">
    <property type="protein sequence ID" value="BCE34082.1"/>
    <property type="molecule type" value="Genomic_DNA"/>
</dbReference>
<accession>A0A809Y1C4</accession>
<name>A0A809Y1C4_9BRAD</name>
<sequence>MLIGIQIGGRVEQSDLLHQARLCVAQSLIMETLIQRGRARLDVLGFRVLEHTLQERDTSDVIARRLGDGVGSSTILGISIDEIDEAAASRAIGRNALGK</sequence>
<proteinExistence type="predicted"/>